<dbReference type="OrthoDB" id="9782305at2"/>
<keyword evidence="5 9" id="KW-0812">Transmembrane</keyword>
<comment type="subcellular location">
    <subcellularLocation>
        <location evidence="1">Cell membrane</location>
        <topology evidence="1">Multi-pass membrane protein</topology>
    </subcellularLocation>
</comment>
<comment type="caution">
    <text evidence="10">The sequence shown here is derived from an EMBL/GenBank/DDBJ whole genome shotgun (WGS) entry which is preliminary data.</text>
</comment>
<dbReference type="RefSeq" id="WP_128555242.1">
    <property type="nucleotide sequence ID" value="NZ_QUAK01000039.1"/>
</dbReference>
<keyword evidence="11" id="KW-1185">Reference proteome</keyword>
<evidence type="ECO:0000256" key="3">
    <source>
        <dbReference type="ARBA" id="ARBA00022448"/>
    </source>
</evidence>
<dbReference type="Proteomes" id="UP000263094">
    <property type="component" value="Unassembled WGS sequence"/>
</dbReference>
<evidence type="ECO:0000256" key="1">
    <source>
        <dbReference type="ARBA" id="ARBA00004651"/>
    </source>
</evidence>
<dbReference type="GO" id="GO:0005886">
    <property type="term" value="C:plasma membrane"/>
    <property type="evidence" value="ECO:0007669"/>
    <property type="project" value="UniProtKB-SubCell"/>
</dbReference>
<evidence type="ECO:0000256" key="6">
    <source>
        <dbReference type="ARBA" id="ARBA00022989"/>
    </source>
</evidence>
<proteinExistence type="inferred from homology"/>
<feature type="transmembrane region" description="Helical" evidence="9">
    <location>
        <begin position="89"/>
        <end position="106"/>
    </location>
</feature>
<feature type="transmembrane region" description="Helical" evidence="9">
    <location>
        <begin position="38"/>
        <end position="56"/>
    </location>
</feature>
<dbReference type="EMBL" id="QUAK01000039">
    <property type="protein sequence ID" value="RFU87193.1"/>
    <property type="molecule type" value="Genomic_DNA"/>
</dbReference>
<feature type="transmembrane region" description="Helical" evidence="9">
    <location>
        <begin position="264"/>
        <end position="291"/>
    </location>
</feature>
<organism evidence="10 11">
    <name type="scientific">Streptomyces triticagri</name>
    <dbReference type="NCBI Taxonomy" id="2293568"/>
    <lineage>
        <taxon>Bacteria</taxon>
        <taxon>Bacillati</taxon>
        <taxon>Actinomycetota</taxon>
        <taxon>Actinomycetes</taxon>
        <taxon>Kitasatosporales</taxon>
        <taxon>Streptomycetaceae</taxon>
        <taxon>Streptomyces</taxon>
    </lineage>
</organism>
<keyword evidence="7 9" id="KW-0472">Membrane</keyword>
<evidence type="ECO:0000256" key="4">
    <source>
        <dbReference type="ARBA" id="ARBA00022475"/>
    </source>
</evidence>
<evidence type="ECO:0000256" key="2">
    <source>
        <dbReference type="ARBA" id="ARBA00007935"/>
    </source>
</evidence>
<evidence type="ECO:0000256" key="9">
    <source>
        <dbReference type="SAM" id="Phobius"/>
    </source>
</evidence>
<keyword evidence="6 9" id="KW-1133">Transmembrane helix</keyword>
<dbReference type="PANTHER" id="PTHR30472">
    <property type="entry name" value="FERRIC ENTEROBACTIN TRANSPORT SYSTEM PERMEASE PROTEIN"/>
    <property type="match status" value="1"/>
</dbReference>
<name>A0A372M9T5_9ACTN</name>
<dbReference type="InterPro" id="IPR000522">
    <property type="entry name" value="ABC_transptr_permease_BtuC"/>
</dbReference>
<feature type="transmembrane region" description="Helical" evidence="9">
    <location>
        <begin position="334"/>
        <end position="352"/>
    </location>
</feature>
<feature type="transmembrane region" description="Helical" evidence="9">
    <location>
        <begin position="220"/>
        <end position="243"/>
    </location>
</feature>
<dbReference type="AlphaFoldDB" id="A0A372M9T5"/>
<feature type="transmembrane region" description="Helical" evidence="9">
    <location>
        <begin position="145"/>
        <end position="164"/>
    </location>
</feature>
<dbReference type="FunFam" id="1.10.3470.10:FF:000001">
    <property type="entry name" value="Vitamin B12 ABC transporter permease BtuC"/>
    <property type="match status" value="1"/>
</dbReference>
<evidence type="ECO:0000256" key="8">
    <source>
        <dbReference type="SAM" id="MobiDB-lite"/>
    </source>
</evidence>
<dbReference type="SUPFAM" id="SSF81345">
    <property type="entry name" value="ABC transporter involved in vitamin B12 uptake, BtuC"/>
    <property type="match status" value="1"/>
</dbReference>
<protein>
    <submittedName>
        <fullName evidence="10">Iron ABC transporter permease</fullName>
    </submittedName>
</protein>
<dbReference type="InterPro" id="IPR037294">
    <property type="entry name" value="ABC_BtuC-like"/>
</dbReference>
<feature type="transmembrane region" description="Helical" evidence="9">
    <location>
        <begin position="118"/>
        <end position="139"/>
    </location>
</feature>
<dbReference type="Pfam" id="PF01032">
    <property type="entry name" value="FecCD"/>
    <property type="match status" value="1"/>
</dbReference>
<evidence type="ECO:0000313" key="10">
    <source>
        <dbReference type="EMBL" id="RFU87193.1"/>
    </source>
</evidence>
<feature type="region of interest" description="Disordered" evidence="8">
    <location>
        <begin position="1"/>
        <end position="28"/>
    </location>
</feature>
<dbReference type="GO" id="GO:0022857">
    <property type="term" value="F:transmembrane transporter activity"/>
    <property type="evidence" value="ECO:0007669"/>
    <property type="project" value="InterPro"/>
</dbReference>
<feature type="transmembrane region" description="Helical" evidence="9">
    <location>
        <begin position="176"/>
        <end position="200"/>
    </location>
</feature>
<dbReference type="CDD" id="cd06550">
    <property type="entry name" value="TM_ABC_iron-siderophores_like"/>
    <property type="match status" value="1"/>
</dbReference>
<evidence type="ECO:0000256" key="5">
    <source>
        <dbReference type="ARBA" id="ARBA00022692"/>
    </source>
</evidence>
<dbReference type="PANTHER" id="PTHR30472:SF1">
    <property type="entry name" value="FE(3+) DICITRATE TRANSPORT SYSTEM PERMEASE PROTEIN FECC-RELATED"/>
    <property type="match status" value="1"/>
</dbReference>
<evidence type="ECO:0000313" key="11">
    <source>
        <dbReference type="Proteomes" id="UP000263094"/>
    </source>
</evidence>
<gene>
    <name evidence="10" type="ORF">DY218_08145</name>
</gene>
<dbReference type="Gene3D" id="1.10.3470.10">
    <property type="entry name" value="ABC transporter involved in vitamin B12 uptake, BtuC"/>
    <property type="match status" value="1"/>
</dbReference>
<dbReference type="GO" id="GO:0033214">
    <property type="term" value="P:siderophore-iron import into cell"/>
    <property type="evidence" value="ECO:0007669"/>
    <property type="project" value="TreeGrafter"/>
</dbReference>
<keyword evidence="3" id="KW-0813">Transport</keyword>
<comment type="similarity">
    <text evidence="2">Belongs to the binding-protein-dependent transport system permease family. FecCD subfamily.</text>
</comment>
<sequence length="360" mass="37055">MRREVHDTALATEPSKSAVRGPGQRPTTTRTVLRGSGLLLLCTLLFLLVLLSIWVGTKGTSAAQVWHALWRDDGSYTTDVVRQLRLPRTLVGLLVGAALGVAGALMQTLTRNPLADPGLLGVNAGASAAVVFAIGVFGLGDFIGLVWFSFLGAAAAAVAVYALGASGRAGPTPMRLTLAGAAVSAGLGGIIAGLTVFDAATYDYLRFWMVGSLAGRKPELVLDLAPFVLAGLLGALLLARSLNSIALGDELGKGLGVHINRTRGLTVAVVTVLCGTATAAAGPIGFVSLVVPLVSRWLAGPDLRWNLPYCMVLAPVLVLGADTVGRVVLPEGELEVGAVTALVGAPVFIAMVRRRRGSAL</sequence>
<accession>A0A372M9T5</accession>
<evidence type="ECO:0000256" key="7">
    <source>
        <dbReference type="ARBA" id="ARBA00023136"/>
    </source>
</evidence>
<keyword evidence="4" id="KW-1003">Cell membrane</keyword>
<reference evidence="10 11" key="1">
    <citation type="submission" date="2018-08" db="EMBL/GenBank/DDBJ databases">
        <title>Isolation, diversity and antifungal activity of Actinobacteria from wheat.</title>
        <authorList>
            <person name="Han C."/>
        </authorList>
    </citation>
    <scope>NUCLEOTIDE SEQUENCE [LARGE SCALE GENOMIC DNA]</scope>
    <source>
        <strain evidence="10 11">NEAU-YY421</strain>
    </source>
</reference>